<dbReference type="GO" id="GO:0005615">
    <property type="term" value="C:extracellular space"/>
    <property type="evidence" value="ECO:0007669"/>
    <property type="project" value="TreeGrafter"/>
</dbReference>
<dbReference type="Gene3D" id="3.40.630.10">
    <property type="entry name" value="Zn peptidases"/>
    <property type="match status" value="1"/>
</dbReference>
<name>A0A8S1DL58_9INSE</name>
<dbReference type="InterPro" id="IPR036990">
    <property type="entry name" value="M14A-like_propep"/>
</dbReference>
<keyword evidence="6" id="KW-0732">Signal</keyword>
<dbReference type="SMART" id="SM00631">
    <property type="entry name" value="Zn_pept"/>
    <property type="match status" value="1"/>
</dbReference>
<dbReference type="GO" id="GO:0004181">
    <property type="term" value="F:metallocarboxypeptidase activity"/>
    <property type="evidence" value="ECO:0007669"/>
    <property type="project" value="InterPro"/>
</dbReference>
<keyword evidence="8" id="KW-0862">Zinc</keyword>
<comment type="cofactor">
    <cofactor evidence="1">
        <name>Zn(2+)</name>
        <dbReference type="ChEBI" id="CHEBI:29105"/>
    </cofactor>
</comment>
<keyword evidence="4" id="KW-0645">Protease</keyword>
<organism evidence="13 14">
    <name type="scientific">Cloeon dipterum</name>
    <dbReference type="NCBI Taxonomy" id="197152"/>
    <lineage>
        <taxon>Eukaryota</taxon>
        <taxon>Metazoa</taxon>
        <taxon>Ecdysozoa</taxon>
        <taxon>Arthropoda</taxon>
        <taxon>Hexapoda</taxon>
        <taxon>Insecta</taxon>
        <taxon>Pterygota</taxon>
        <taxon>Palaeoptera</taxon>
        <taxon>Ephemeroptera</taxon>
        <taxon>Pisciforma</taxon>
        <taxon>Baetidae</taxon>
        <taxon>Cloeon</taxon>
    </lineage>
</organism>
<evidence type="ECO:0000256" key="2">
    <source>
        <dbReference type="ARBA" id="ARBA00005988"/>
    </source>
</evidence>
<protein>
    <recommendedName>
        <fullName evidence="12">Peptidase M14 domain-containing protein</fullName>
    </recommendedName>
</protein>
<feature type="domain" description="Peptidase M14" evidence="12">
    <location>
        <begin position="174"/>
        <end position="462"/>
    </location>
</feature>
<proteinExistence type="inferred from homology"/>
<dbReference type="SUPFAM" id="SSF53187">
    <property type="entry name" value="Zn-dependent exopeptidases"/>
    <property type="match status" value="1"/>
</dbReference>
<dbReference type="EMBL" id="CADEPI010000232">
    <property type="protein sequence ID" value="CAB3381375.1"/>
    <property type="molecule type" value="Genomic_DNA"/>
</dbReference>
<evidence type="ECO:0000256" key="3">
    <source>
        <dbReference type="ARBA" id="ARBA00022645"/>
    </source>
</evidence>
<gene>
    <name evidence="13" type="ORF">CLODIP_2_CD02808</name>
</gene>
<comment type="similarity">
    <text evidence="2 11">Belongs to the peptidase M14 family.</text>
</comment>
<dbReference type="InterPro" id="IPR000834">
    <property type="entry name" value="Peptidase_M14"/>
</dbReference>
<evidence type="ECO:0000256" key="9">
    <source>
        <dbReference type="ARBA" id="ARBA00023049"/>
    </source>
</evidence>
<sequence length="468" mass="51981">MPLIGTFKNNLSDILISSRIGLEETVIIFNCLAIKDQINKRFHIIAGLLVNCKMRLSLSIVLLLAFACANATRKSYSCYKVIRTDVLSKETIKGVAPLQHRPEFNFWSQPMVGRAVEIMVAPQHEALLTGILRRMKLNPTVIIEDVGREEQLERDYIAQIKSQKKSSREVTFDNFMTFDEIQAYLAELVVTYPDLASLIQIGTSTGGRPLNVLKISNGPGKKALFTDAAIHAREWITPPVALKIAFELLENYNINQGLVDLLDWYILPVANPDGYVYSWESDRYWRKTRSVNPGSSCIGTDPNRNFDFHWGEEGVTDPCGETWPNTRPFSEPETAAMSVFINNTLEITTYIALHSYGQLLIFPYGHTTELPPTFDELNGHALEAAAALEAVSGTVYEIGTVANVLYYSYGACRDWAYGAAGLPLSYTFELPSNGFGFSPPPTDIIPVVTETWEAIKVLAVAAAGAVRP</sequence>
<dbReference type="PRINTS" id="PR00765">
    <property type="entry name" value="CRBOXYPTASEA"/>
</dbReference>
<keyword evidence="14" id="KW-1185">Reference proteome</keyword>
<evidence type="ECO:0000259" key="12">
    <source>
        <dbReference type="PROSITE" id="PS52035"/>
    </source>
</evidence>
<dbReference type="Proteomes" id="UP000494165">
    <property type="component" value="Unassembled WGS sequence"/>
</dbReference>
<dbReference type="FunFam" id="3.40.630.10:FF:000084">
    <property type="entry name" value="Carboxypeptidase B2"/>
    <property type="match status" value="1"/>
</dbReference>
<dbReference type="GO" id="GO:0008270">
    <property type="term" value="F:zinc ion binding"/>
    <property type="evidence" value="ECO:0007669"/>
    <property type="project" value="InterPro"/>
</dbReference>
<keyword evidence="7" id="KW-0378">Hydrolase</keyword>
<evidence type="ECO:0000256" key="4">
    <source>
        <dbReference type="ARBA" id="ARBA00022670"/>
    </source>
</evidence>
<evidence type="ECO:0000256" key="10">
    <source>
        <dbReference type="ARBA" id="ARBA00023157"/>
    </source>
</evidence>
<evidence type="ECO:0000256" key="1">
    <source>
        <dbReference type="ARBA" id="ARBA00001947"/>
    </source>
</evidence>
<dbReference type="Pfam" id="PF02244">
    <property type="entry name" value="Propep_M14"/>
    <property type="match status" value="1"/>
</dbReference>
<reference evidence="13 14" key="1">
    <citation type="submission" date="2020-04" db="EMBL/GenBank/DDBJ databases">
        <authorList>
            <person name="Alioto T."/>
            <person name="Alioto T."/>
            <person name="Gomez Garrido J."/>
        </authorList>
    </citation>
    <scope>NUCLEOTIDE SEQUENCE [LARGE SCALE GENOMIC DNA]</scope>
</reference>
<dbReference type="Gene3D" id="3.30.70.340">
    <property type="entry name" value="Metallocarboxypeptidase-like"/>
    <property type="match status" value="1"/>
</dbReference>
<feature type="active site" description="Proton donor/acceptor" evidence="11">
    <location>
        <position position="429"/>
    </location>
</feature>
<keyword evidence="3" id="KW-0121">Carboxypeptidase</keyword>
<dbReference type="InterPro" id="IPR003146">
    <property type="entry name" value="M14A_act_pep"/>
</dbReference>
<dbReference type="GO" id="GO:0006508">
    <property type="term" value="P:proteolysis"/>
    <property type="evidence" value="ECO:0007669"/>
    <property type="project" value="UniProtKB-KW"/>
</dbReference>
<dbReference type="AlphaFoldDB" id="A0A8S1DL58"/>
<dbReference type="CDD" id="cd03860">
    <property type="entry name" value="M14_CP_A-B_like"/>
    <property type="match status" value="1"/>
</dbReference>
<evidence type="ECO:0000313" key="13">
    <source>
        <dbReference type="EMBL" id="CAB3381375.1"/>
    </source>
</evidence>
<keyword evidence="9" id="KW-0482">Metalloprotease</keyword>
<keyword evidence="10" id="KW-1015">Disulfide bond</keyword>
<evidence type="ECO:0000256" key="11">
    <source>
        <dbReference type="PROSITE-ProRule" id="PRU01379"/>
    </source>
</evidence>
<evidence type="ECO:0000256" key="7">
    <source>
        <dbReference type="ARBA" id="ARBA00022801"/>
    </source>
</evidence>
<evidence type="ECO:0000256" key="6">
    <source>
        <dbReference type="ARBA" id="ARBA00022729"/>
    </source>
</evidence>
<dbReference type="SUPFAM" id="SSF54897">
    <property type="entry name" value="Protease propeptides/inhibitors"/>
    <property type="match status" value="1"/>
</dbReference>
<comment type="caution">
    <text evidence="13">The sequence shown here is derived from an EMBL/GenBank/DDBJ whole genome shotgun (WGS) entry which is preliminary data.</text>
</comment>
<keyword evidence="5" id="KW-0479">Metal-binding</keyword>
<evidence type="ECO:0000256" key="8">
    <source>
        <dbReference type="ARBA" id="ARBA00022833"/>
    </source>
</evidence>
<evidence type="ECO:0000256" key="5">
    <source>
        <dbReference type="ARBA" id="ARBA00022723"/>
    </source>
</evidence>
<dbReference type="PROSITE" id="PS52035">
    <property type="entry name" value="PEPTIDASE_M14"/>
    <property type="match status" value="1"/>
</dbReference>
<dbReference type="PANTHER" id="PTHR11705:SF140">
    <property type="entry name" value="FI02848P-RELATED"/>
    <property type="match status" value="1"/>
</dbReference>
<dbReference type="OrthoDB" id="3626597at2759"/>
<evidence type="ECO:0000313" key="14">
    <source>
        <dbReference type="Proteomes" id="UP000494165"/>
    </source>
</evidence>
<dbReference type="Pfam" id="PF00246">
    <property type="entry name" value="Peptidase_M14"/>
    <property type="match status" value="1"/>
</dbReference>
<accession>A0A8S1DL58</accession>
<dbReference type="PANTHER" id="PTHR11705">
    <property type="entry name" value="PROTEASE FAMILY M14 CARBOXYPEPTIDASE A,B"/>
    <property type="match status" value="1"/>
</dbReference>